<evidence type="ECO:0000313" key="3">
    <source>
        <dbReference type="EMBL" id="ATY63607.1"/>
    </source>
</evidence>
<dbReference type="PANTHER" id="PTHR31569:SF4">
    <property type="entry name" value="SWIM-TYPE DOMAIN-CONTAINING PROTEIN"/>
    <property type="match status" value="1"/>
</dbReference>
<accession>A0A2H4SKG8</accession>
<dbReference type="OrthoDB" id="366390at2759"/>
<dbReference type="EMBL" id="CP023324">
    <property type="protein sequence ID" value="ATY63607.1"/>
    <property type="molecule type" value="Genomic_DNA"/>
</dbReference>
<feature type="compositionally biased region" description="Acidic residues" evidence="1">
    <location>
        <begin position="125"/>
        <end position="134"/>
    </location>
</feature>
<feature type="compositionally biased region" description="Basic and acidic residues" evidence="1">
    <location>
        <begin position="208"/>
        <end position="229"/>
    </location>
</feature>
<dbReference type="InterPro" id="IPR004330">
    <property type="entry name" value="FAR1_DNA_bnd_dom"/>
</dbReference>
<proteinExistence type="predicted"/>
<dbReference type="Proteomes" id="UP000323067">
    <property type="component" value="Chromosome vii"/>
</dbReference>
<dbReference type="InterPro" id="IPR052579">
    <property type="entry name" value="Zinc_finger_SWIM"/>
</dbReference>
<feature type="region of interest" description="Disordered" evidence="1">
    <location>
        <begin position="110"/>
        <end position="141"/>
    </location>
</feature>
<feature type="compositionally biased region" description="Polar residues" evidence="1">
    <location>
        <begin position="231"/>
        <end position="252"/>
    </location>
</feature>
<protein>
    <submittedName>
        <fullName evidence="3">WD domain-containing</fullName>
    </submittedName>
</protein>
<sequence length="311" mass="34753">MFGILEAVAIPRTGVFDTYDNLVDNLNERMVKDGYKIVKSRSHRARVVGPDGPSMEMIRADLVCDRGGRPYKSVATERKTSTKKTGCPWKAKAVKRKTVGGWVLTMVCDEHNHEPGTPEPPSPEPSDDEAEQTDDSAANLPALGPETAAAVQVAGLSDTAVRLTGETFNQYKRDYRKLSPPERMQILANMQMRIAAIFAIQNEDAQRQRRLERQEKRHQEIEASKRARQGENPTPISTNKRQRLSNIGNPNLGQGAPQHQMQEQAQQSRQQLTDTAQPQDKSVQTSVTISNRNVPFQQYAFNGRRGRAPNP</sequence>
<gene>
    <name evidence="3" type="ORF">A9K55_008062</name>
</gene>
<feature type="compositionally biased region" description="Low complexity" evidence="1">
    <location>
        <begin position="254"/>
        <end position="271"/>
    </location>
</feature>
<dbReference type="Pfam" id="PF03101">
    <property type="entry name" value="FAR1"/>
    <property type="match status" value="1"/>
</dbReference>
<organism evidence="3 4">
    <name type="scientific">Cordyceps militaris</name>
    <name type="common">Caterpillar fungus</name>
    <name type="synonym">Clavaria militaris</name>
    <dbReference type="NCBI Taxonomy" id="73501"/>
    <lineage>
        <taxon>Eukaryota</taxon>
        <taxon>Fungi</taxon>
        <taxon>Dikarya</taxon>
        <taxon>Ascomycota</taxon>
        <taxon>Pezizomycotina</taxon>
        <taxon>Sordariomycetes</taxon>
        <taxon>Hypocreomycetidae</taxon>
        <taxon>Hypocreales</taxon>
        <taxon>Cordycipitaceae</taxon>
        <taxon>Cordyceps</taxon>
    </lineage>
</organism>
<evidence type="ECO:0000256" key="1">
    <source>
        <dbReference type="SAM" id="MobiDB-lite"/>
    </source>
</evidence>
<dbReference type="VEuPathDB" id="FungiDB:A9K55_008062"/>
<reference evidence="3 4" key="1">
    <citation type="journal article" date="2017" name="BMC Genomics">
        <title>Chromosome level assembly and secondary metabolite potential of the parasitic fungus Cordyceps militaris.</title>
        <authorList>
            <person name="Kramer G.J."/>
            <person name="Nodwell J.R."/>
        </authorList>
    </citation>
    <scope>NUCLEOTIDE SEQUENCE [LARGE SCALE GENOMIC DNA]</scope>
    <source>
        <strain evidence="3 4">ATCC 34164</strain>
    </source>
</reference>
<feature type="compositionally biased region" description="Polar residues" evidence="1">
    <location>
        <begin position="272"/>
        <end position="300"/>
    </location>
</feature>
<dbReference type="VEuPathDB" id="FungiDB:CCM_06846"/>
<evidence type="ECO:0000259" key="2">
    <source>
        <dbReference type="Pfam" id="PF03101"/>
    </source>
</evidence>
<dbReference type="AlphaFoldDB" id="A0A2H4SKG8"/>
<dbReference type="PANTHER" id="PTHR31569">
    <property type="entry name" value="SWIM-TYPE DOMAIN-CONTAINING PROTEIN"/>
    <property type="match status" value="1"/>
</dbReference>
<dbReference type="OMA" id="EYRKMSH"/>
<name>A0A2H4SKG8_CORMI</name>
<evidence type="ECO:0000313" key="4">
    <source>
        <dbReference type="Proteomes" id="UP000323067"/>
    </source>
</evidence>
<feature type="domain" description="FAR1" evidence="2">
    <location>
        <begin position="54"/>
        <end position="114"/>
    </location>
</feature>
<feature type="region of interest" description="Disordered" evidence="1">
    <location>
        <begin position="208"/>
        <end position="311"/>
    </location>
</feature>